<evidence type="ECO:0000313" key="3">
    <source>
        <dbReference type="EMBL" id="MBK1817138.1"/>
    </source>
</evidence>
<feature type="domain" description="Glycosyl transferase family 1" evidence="2">
    <location>
        <begin position="42"/>
        <end position="212"/>
    </location>
</feature>
<comment type="caution">
    <text evidence="3">The sequence shown here is derived from an EMBL/GenBank/DDBJ whole genome shotgun (WGS) entry which is preliminary data.</text>
</comment>
<dbReference type="CDD" id="cd03801">
    <property type="entry name" value="GT4_PimA-like"/>
    <property type="match status" value="1"/>
</dbReference>
<dbReference type="Pfam" id="PF00534">
    <property type="entry name" value="Glycos_transf_1"/>
    <property type="match status" value="1"/>
</dbReference>
<evidence type="ECO:0000259" key="2">
    <source>
        <dbReference type="Pfam" id="PF00534"/>
    </source>
</evidence>
<keyword evidence="1" id="KW-0808">Transferase</keyword>
<dbReference type="PANTHER" id="PTHR46401">
    <property type="entry name" value="GLYCOSYLTRANSFERASE WBBK-RELATED"/>
    <property type="match status" value="1"/>
</dbReference>
<protein>
    <submittedName>
        <fullName evidence="3">Glycosyltransferase family 4 protein</fullName>
    </submittedName>
</protein>
<organism evidence="3 4">
    <name type="scientific">Luteolibacter yonseiensis</name>
    <dbReference type="NCBI Taxonomy" id="1144680"/>
    <lineage>
        <taxon>Bacteria</taxon>
        <taxon>Pseudomonadati</taxon>
        <taxon>Verrucomicrobiota</taxon>
        <taxon>Verrucomicrobiia</taxon>
        <taxon>Verrucomicrobiales</taxon>
        <taxon>Verrucomicrobiaceae</taxon>
        <taxon>Luteolibacter</taxon>
    </lineage>
</organism>
<reference evidence="3" key="1">
    <citation type="submission" date="2021-01" db="EMBL/GenBank/DDBJ databases">
        <title>Modified the classification status of verrucomicrobia.</title>
        <authorList>
            <person name="Feng X."/>
        </authorList>
    </citation>
    <scope>NUCLEOTIDE SEQUENCE</scope>
    <source>
        <strain evidence="3">JCM 18052</strain>
    </source>
</reference>
<keyword evidence="4" id="KW-1185">Reference proteome</keyword>
<evidence type="ECO:0000256" key="1">
    <source>
        <dbReference type="ARBA" id="ARBA00022679"/>
    </source>
</evidence>
<dbReference type="PANTHER" id="PTHR46401:SF2">
    <property type="entry name" value="GLYCOSYLTRANSFERASE WBBK-RELATED"/>
    <property type="match status" value="1"/>
</dbReference>
<name>A0A934R714_9BACT</name>
<dbReference type="GO" id="GO:0016757">
    <property type="term" value="F:glycosyltransferase activity"/>
    <property type="evidence" value="ECO:0007669"/>
    <property type="project" value="InterPro"/>
</dbReference>
<gene>
    <name evidence="3" type="ORF">JIN84_16075</name>
</gene>
<accession>A0A934R714</accession>
<dbReference type="RefSeq" id="WP_200352092.1">
    <property type="nucleotide sequence ID" value="NZ_JAENIK010000012.1"/>
</dbReference>
<evidence type="ECO:0000313" key="4">
    <source>
        <dbReference type="Proteomes" id="UP000600139"/>
    </source>
</evidence>
<dbReference type="Proteomes" id="UP000600139">
    <property type="component" value="Unassembled WGS sequence"/>
</dbReference>
<dbReference type="EMBL" id="JAENIK010000012">
    <property type="protein sequence ID" value="MBK1817138.1"/>
    <property type="molecule type" value="Genomic_DNA"/>
</dbReference>
<dbReference type="SUPFAM" id="SSF53756">
    <property type="entry name" value="UDP-Glycosyltransferase/glycogen phosphorylase"/>
    <property type="match status" value="1"/>
</dbReference>
<dbReference type="AlphaFoldDB" id="A0A934R714"/>
<dbReference type="GO" id="GO:0009103">
    <property type="term" value="P:lipopolysaccharide biosynthetic process"/>
    <property type="evidence" value="ECO:0007669"/>
    <property type="project" value="TreeGrafter"/>
</dbReference>
<proteinExistence type="predicted"/>
<dbReference type="InterPro" id="IPR001296">
    <property type="entry name" value="Glyco_trans_1"/>
</dbReference>
<sequence length="236" mass="25480">MLRGCSPAISDAVKRELPDGDHDLVSYVPNPVPFDVVDTGVGKEKVILFVGRLHPEKGVGVLIDAFRILVQEGNVGWKLIVVGPSATKDGGGGEEFGSALVKSAEGLDVEFTGPVFDDRLLKDYFARASIFCYPAQEGSGDAAPVAPREAMAYGAVPVVSQLPCFGDVIHHDVNGICYDHLAKDQPGVLSGWLKSLMTDPELLERLSGTARRVVDDYSSQSVAVKFLEDFHRLKQR</sequence>
<dbReference type="Gene3D" id="3.40.50.2000">
    <property type="entry name" value="Glycogen Phosphorylase B"/>
    <property type="match status" value="1"/>
</dbReference>